<reference evidence="2" key="1">
    <citation type="submission" date="2022-11" db="UniProtKB">
        <authorList>
            <consortium name="WormBaseParasite"/>
        </authorList>
    </citation>
    <scope>IDENTIFICATION</scope>
</reference>
<dbReference type="WBParaSite" id="PS1159_v2.g20207.t1">
    <property type="protein sequence ID" value="PS1159_v2.g20207.t1"/>
    <property type="gene ID" value="PS1159_v2.g20207"/>
</dbReference>
<organism evidence="1 2">
    <name type="scientific">Panagrolaimus sp. PS1159</name>
    <dbReference type="NCBI Taxonomy" id="55785"/>
    <lineage>
        <taxon>Eukaryota</taxon>
        <taxon>Metazoa</taxon>
        <taxon>Ecdysozoa</taxon>
        <taxon>Nematoda</taxon>
        <taxon>Chromadorea</taxon>
        <taxon>Rhabditida</taxon>
        <taxon>Tylenchina</taxon>
        <taxon>Panagrolaimomorpha</taxon>
        <taxon>Panagrolaimoidea</taxon>
        <taxon>Panagrolaimidae</taxon>
        <taxon>Panagrolaimus</taxon>
    </lineage>
</organism>
<accession>A0AC35FS11</accession>
<proteinExistence type="predicted"/>
<evidence type="ECO:0000313" key="2">
    <source>
        <dbReference type="WBParaSite" id="PS1159_v2.g20207.t1"/>
    </source>
</evidence>
<dbReference type="Proteomes" id="UP000887580">
    <property type="component" value="Unplaced"/>
</dbReference>
<name>A0AC35FS11_9BILA</name>
<sequence>MSYWSNMYNDRVQCVCFQYALSHRSKCEGCEKYIPFKETTAKCKKDEIMIAVQGIQPEGYQTGHWNVPFMGYFLHKTAQHMKNFFDHPFVSLEVLDKNVDDIVSLIQPEDIERIRQQAALAQEGKTSFYIPEVVEDTSDLFKTCEYCFSFEKKRKEYLLTQKAEQTPEEKLCLKYDKTCFHPKCLSESGFVNIDAKEIGGYDALDENCKKFLDGLFKKDDQADPIFMADNKLSLEHCSSKYCVNMSLARNAELPTEKYNYHYERNIAHKNLRIRYEHLSYHPQCFSELCKVNVDGKDIPNYDKMRETDKLVLDSWFAKSIDFDIPVVEKAKKDDYCNATLCSISSTPSKFPYPYSIKNDEIQIRYKGGIYHPICLQAFGNIPKEMKNYESLSEGEKETLDDIFKKSEKRKLEEEESNVSSEINGETSAKKKKLS</sequence>
<evidence type="ECO:0000313" key="1">
    <source>
        <dbReference type="Proteomes" id="UP000887580"/>
    </source>
</evidence>
<protein>
    <submittedName>
        <fullName evidence="2">Uncharacterized protein</fullName>
    </submittedName>
</protein>